<keyword evidence="4" id="KW-1015">Disulfide bond</keyword>
<dbReference type="STRING" id="32264.T1K681"/>
<evidence type="ECO:0000313" key="9">
    <source>
        <dbReference type="Proteomes" id="UP000015104"/>
    </source>
</evidence>
<dbReference type="InterPro" id="IPR001254">
    <property type="entry name" value="Trypsin_dom"/>
</dbReference>
<evidence type="ECO:0000256" key="1">
    <source>
        <dbReference type="ARBA" id="ARBA00022670"/>
    </source>
</evidence>
<accession>T1K681</accession>
<dbReference type="Proteomes" id="UP000015104">
    <property type="component" value="Unassembled WGS sequence"/>
</dbReference>
<dbReference type="InterPro" id="IPR043504">
    <property type="entry name" value="Peptidase_S1_PA_chymotrypsin"/>
</dbReference>
<dbReference type="OrthoDB" id="10002959at2759"/>
<dbReference type="CDD" id="cd00190">
    <property type="entry name" value="Tryp_SPc"/>
    <property type="match status" value="1"/>
</dbReference>
<dbReference type="SMART" id="SM00020">
    <property type="entry name" value="Tryp_SPc"/>
    <property type="match status" value="1"/>
</dbReference>
<dbReference type="InterPro" id="IPR001314">
    <property type="entry name" value="Peptidase_S1A"/>
</dbReference>
<dbReference type="PANTHER" id="PTHR24264">
    <property type="entry name" value="TRYPSIN-RELATED"/>
    <property type="match status" value="1"/>
</dbReference>
<dbReference type="FunFam" id="2.40.10.10:FF:000006">
    <property type="entry name" value="Serine proteinase stubble"/>
    <property type="match status" value="1"/>
</dbReference>
<dbReference type="EnsemblMetazoa" id="tetur05g08950.1">
    <property type="protein sequence ID" value="tetur05g08950.1"/>
    <property type="gene ID" value="tetur05g08950"/>
</dbReference>
<dbReference type="EMBL" id="CAEY01001593">
    <property type="status" value="NOT_ANNOTATED_CDS"/>
    <property type="molecule type" value="Genomic_DNA"/>
</dbReference>
<organism evidence="8 9">
    <name type="scientific">Tetranychus urticae</name>
    <name type="common">Two-spotted spider mite</name>
    <dbReference type="NCBI Taxonomy" id="32264"/>
    <lineage>
        <taxon>Eukaryota</taxon>
        <taxon>Metazoa</taxon>
        <taxon>Ecdysozoa</taxon>
        <taxon>Arthropoda</taxon>
        <taxon>Chelicerata</taxon>
        <taxon>Arachnida</taxon>
        <taxon>Acari</taxon>
        <taxon>Acariformes</taxon>
        <taxon>Trombidiformes</taxon>
        <taxon>Prostigmata</taxon>
        <taxon>Eleutherengona</taxon>
        <taxon>Raphignathae</taxon>
        <taxon>Tetranychoidea</taxon>
        <taxon>Tetranychidae</taxon>
        <taxon>Tetranychus</taxon>
    </lineage>
</organism>
<dbReference type="PROSITE" id="PS00134">
    <property type="entry name" value="TRYPSIN_HIS"/>
    <property type="match status" value="1"/>
</dbReference>
<feature type="domain" description="Peptidase S1" evidence="7">
    <location>
        <begin position="169"/>
        <end position="410"/>
    </location>
</feature>
<reference evidence="8" key="2">
    <citation type="submission" date="2015-06" db="UniProtKB">
        <authorList>
            <consortium name="EnsemblMetazoa"/>
        </authorList>
    </citation>
    <scope>IDENTIFICATION</scope>
</reference>
<protein>
    <recommendedName>
        <fullName evidence="7">Peptidase S1 domain-containing protein</fullName>
    </recommendedName>
</protein>
<dbReference type="AlphaFoldDB" id="T1K681"/>
<evidence type="ECO:0000256" key="3">
    <source>
        <dbReference type="ARBA" id="ARBA00022825"/>
    </source>
</evidence>
<dbReference type="eggNOG" id="KOG3627">
    <property type="taxonomic scope" value="Eukaryota"/>
</dbReference>
<proteinExistence type="predicted"/>
<dbReference type="PANTHER" id="PTHR24264:SF83">
    <property type="entry name" value="COMPLEMENT FACTOR I"/>
    <property type="match status" value="1"/>
</dbReference>
<dbReference type="Gene3D" id="2.40.10.10">
    <property type="entry name" value="Trypsin-like serine proteases"/>
    <property type="match status" value="1"/>
</dbReference>
<evidence type="ECO:0000256" key="6">
    <source>
        <dbReference type="SAM" id="SignalP"/>
    </source>
</evidence>
<dbReference type="SUPFAM" id="SSF50494">
    <property type="entry name" value="Trypsin-like serine proteases"/>
    <property type="match status" value="1"/>
</dbReference>
<gene>
    <name evidence="8" type="primary">107360692</name>
</gene>
<dbReference type="GO" id="GO:0005615">
    <property type="term" value="C:extracellular space"/>
    <property type="evidence" value="ECO:0007669"/>
    <property type="project" value="TreeGrafter"/>
</dbReference>
<sequence length="413" mass="45707">MLIVKRVLLVTVLLIFTSLDQVNLIRPFSSRYFKDTSSSSTFSSSSSTFSSAFNSTTNKLADWKFWLGKLSQLTGPDKVDDDQKQISTLWSILNIARYVLSFPQQCFYQGDSFECGLGVSCWMSGKRPLDLCSGGVLWSCCVPHDVKKSSANVITEPECGRTYARNSKIVGGANARFGEVPWQAAVVKRQYFNQKISCGGALINNKWVVTAAHCVYKTPATNLRLRLGDYNLRGQTEKFTHEEFGVKRKVVNEDYNPATYQNDIALLELSHEVEFKQHIIPVCLPAKGENFTGSMATVTGWGRTTYGVPASLGVLQKVDVEIIDSNTCQQWMKSVGRRETIYSNMLCAGYKEGGKDSCQGDSGSPLTFKSDGKSVLIGLVSWGVGCARPNLPGVYTRVSEYVDWISIHTKDSS</sequence>
<dbReference type="OMA" id="PHEDYEV"/>
<dbReference type="InterPro" id="IPR033116">
    <property type="entry name" value="TRYPSIN_SER"/>
</dbReference>
<dbReference type="SMR" id="T1K681"/>
<keyword evidence="9" id="KW-1185">Reference proteome</keyword>
<feature type="chain" id="PRO_5004591153" description="Peptidase S1 domain-containing protein" evidence="6">
    <location>
        <begin position="25"/>
        <end position="413"/>
    </location>
</feature>
<evidence type="ECO:0000313" key="8">
    <source>
        <dbReference type="EnsemblMetazoa" id="tetur05g08950.1"/>
    </source>
</evidence>
<dbReference type="KEGG" id="tut:107360692"/>
<dbReference type="GO" id="GO:0004252">
    <property type="term" value="F:serine-type endopeptidase activity"/>
    <property type="evidence" value="ECO:0007669"/>
    <property type="project" value="InterPro"/>
</dbReference>
<evidence type="ECO:0000259" key="7">
    <source>
        <dbReference type="PROSITE" id="PS50240"/>
    </source>
</evidence>
<evidence type="ECO:0000256" key="2">
    <source>
        <dbReference type="ARBA" id="ARBA00022801"/>
    </source>
</evidence>
<dbReference type="Pfam" id="PF00089">
    <property type="entry name" value="Trypsin"/>
    <property type="match status" value="1"/>
</dbReference>
<evidence type="ECO:0000256" key="5">
    <source>
        <dbReference type="RuleBase" id="RU363034"/>
    </source>
</evidence>
<dbReference type="PROSITE" id="PS00135">
    <property type="entry name" value="TRYPSIN_SER"/>
    <property type="match status" value="1"/>
</dbReference>
<dbReference type="PROSITE" id="PS50240">
    <property type="entry name" value="TRYPSIN_DOM"/>
    <property type="match status" value="1"/>
</dbReference>
<keyword evidence="3 5" id="KW-0720">Serine protease</keyword>
<evidence type="ECO:0000256" key="4">
    <source>
        <dbReference type="ARBA" id="ARBA00023157"/>
    </source>
</evidence>
<dbReference type="InterPro" id="IPR050127">
    <property type="entry name" value="Serine_Proteases_S1"/>
</dbReference>
<keyword evidence="6" id="KW-0732">Signal</keyword>
<dbReference type="HOGENOM" id="CLU_006842_0_2_1"/>
<reference evidence="9" key="1">
    <citation type="submission" date="2011-08" db="EMBL/GenBank/DDBJ databases">
        <authorList>
            <person name="Rombauts S."/>
        </authorList>
    </citation>
    <scope>NUCLEOTIDE SEQUENCE</scope>
    <source>
        <strain evidence="9">London</strain>
    </source>
</reference>
<dbReference type="InterPro" id="IPR018114">
    <property type="entry name" value="TRYPSIN_HIS"/>
</dbReference>
<keyword evidence="2 5" id="KW-0378">Hydrolase</keyword>
<dbReference type="InterPro" id="IPR009003">
    <property type="entry name" value="Peptidase_S1_PA"/>
</dbReference>
<dbReference type="PRINTS" id="PR00722">
    <property type="entry name" value="CHYMOTRYPSIN"/>
</dbReference>
<feature type="signal peptide" evidence="6">
    <location>
        <begin position="1"/>
        <end position="24"/>
    </location>
</feature>
<keyword evidence="1 5" id="KW-0645">Protease</keyword>
<dbReference type="GO" id="GO:0006508">
    <property type="term" value="P:proteolysis"/>
    <property type="evidence" value="ECO:0007669"/>
    <property type="project" value="UniProtKB-KW"/>
</dbReference>
<name>T1K681_TETUR</name>